<feature type="domain" description="Tyrosine-protein phosphatase" evidence="3">
    <location>
        <begin position="84"/>
        <end position="341"/>
    </location>
</feature>
<evidence type="ECO:0008006" key="7">
    <source>
        <dbReference type="Google" id="ProtNLM"/>
    </source>
</evidence>
<dbReference type="SUPFAM" id="SSF52799">
    <property type="entry name" value="(Phosphotyrosine protein) phosphatases II"/>
    <property type="match status" value="1"/>
</dbReference>
<dbReference type="InterPro" id="IPR000387">
    <property type="entry name" value="Tyr_Pase_dom"/>
</dbReference>
<dbReference type="InterPro" id="IPR016130">
    <property type="entry name" value="Tyr_Pase_AS"/>
</dbReference>
<dbReference type="SMART" id="SM00404">
    <property type="entry name" value="PTPc_motif"/>
    <property type="match status" value="1"/>
</dbReference>
<feature type="domain" description="Tyrosine specific protein phosphatases" evidence="4">
    <location>
        <begin position="250"/>
        <end position="332"/>
    </location>
</feature>
<feature type="compositionally biased region" description="Basic and acidic residues" evidence="2">
    <location>
        <begin position="354"/>
        <end position="387"/>
    </location>
</feature>
<evidence type="ECO:0000259" key="3">
    <source>
        <dbReference type="PROSITE" id="PS50055"/>
    </source>
</evidence>
<dbReference type="CDD" id="cd18533">
    <property type="entry name" value="PTP_fungal"/>
    <property type="match status" value="1"/>
</dbReference>
<evidence type="ECO:0000313" key="5">
    <source>
        <dbReference type="EMBL" id="KAF2679109.1"/>
    </source>
</evidence>
<dbReference type="PROSITE" id="PS50056">
    <property type="entry name" value="TYR_PHOSPHATASE_2"/>
    <property type="match status" value="1"/>
</dbReference>
<proteinExistence type="inferred from homology"/>
<dbReference type="AlphaFoldDB" id="A0A6G1IMK7"/>
<dbReference type="Pfam" id="PF00102">
    <property type="entry name" value="Y_phosphatase"/>
    <property type="match status" value="1"/>
</dbReference>
<evidence type="ECO:0000259" key="4">
    <source>
        <dbReference type="PROSITE" id="PS50056"/>
    </source>
</evidence>
<dbReference type="Proteomes" id="UP000799291">
    <property type="component" value="Unassembled WGS sequence"/>
</dbReference>
<name>A0A6G1IMK7_9PLEO</name>
<feature type="region of interest" description="Disordered" evidence="2">
    <location>
        <begin position="1"/>
        <end position="40"/>
    </location>
</feature>
<dbReference type="EMBL" id="MU005606">
    <property type="protein sequence ID" value="KAF2679109.1"/>
    <property type="molecule type" value="Genomic_DNA"/>
</dbReference>
<dbReference type="InterPro" id="IPR003595">
    <property type="entry name" value="Tyr_Pase_cat"/>
</dbReference>
<sequence length="413" mass="46914">MASAPLAVPPSPSSSKRSRSKDSTRSAATSSVNTPFLTPSASAPSLFTDLEWEQRQRLLKGIQQGDSEQPSAFARCIGEDVVGRNRYANVDPYQSNRVRLKVPEGHNDYINASPVELKSTKSGAVLKYIATQGPKFDTYPHLWRMVWHETTSPAVIVMLTQTHEANREKCFPYFPRSPGSPELKLNPQDEFQDGFIHDLKLVSLEDHEEARAQVRELDMTSEDGSETRKIWHLLFAGWPDFLVPEGADRTALLKLIDISREKNDDINTNPRIVHCSAGVGRSGTFIALDWLLQELDEGSLDELDDEEDPIQTVVDTLRQQRMMMVQGEAQLAFIYDVIRDRWRDRWISQHPEDAERLGVTRDAPPREPEQPKLKRQKSEKSEVSEQREGDEDDRAQLEAELMDAEMDFEKGKT</sequence>
<dbReference type="OrthoDB" id="10253954at2759"/>
<keyword evidence="6" id="KW-1185">Reference proteome</keyword>
<dbReference type="PANTHER" id="PTHR19134:SF449">
    <property type="entry name" value="TYROSINE-PROTEIN PHOSPHATASE 1"/>
    <property type="match status" value="1"/>
</dbReference>
<dbReference type="PRINTS" id="PR00700">
    <property type="entry name" value="PRTYPHPHTASE"/>
</dbReference>
<evidence type="ECO:0000256" key="2">
    <source>
        <dbReference type="SAM" id="MobiDB-lite"/>
    </source>
</evidence>
<dbReference type="PROSITE" id="PS50055">
    <property type="entry name" value="TYR_PHOSPHATASE_PTP"/>
    <property type="match status" value="1"/>
</dbReference>
<gene>
    <name evidence="5" type="ORF">K458DRAFT_461556</name>
</gene>
<feature type="region of interest" description="Disordered" evidence="2">
    <location>
        <begin position="354"/>
        <end position="395"/>
    </location>
</feature>
<dbReference type="Gene3D" id="3.90.190.10">
    <property type="entry name" value="Protein tyrosine phosphatase superfamily"/>
    <property type="match status" value="1"/>
</dbReference>
<organism evidence="5 6">
    <name type="scientific">Lentithecium fluviatile CBS 122367</name>
    <dbReference type="NCBI Taxonomy" id="1168545"/>
    <lineage>
        <taxon>Eukaryota</taxon>
        <taxon>Fungi</taxon>
        <taxon>Dikarya</taxon>
        <taxon>Ascomycota</taxon>
        <taxon>Pezizomycotina</taxon>
        <taxon>Dothideomycetes</taxon>
        <taxon>Pleosporomycetidae</taxon>
        <taxon>Pleosporales</taxon>
        <taxon>Massarineae</taxon>
        <taxon>Lentitheciaceae</taxon>
        <taxon>Lentithecium</taxon>
    </lineage>
</organism>
<comment type="similarity">
    <text evidence="1">Belongs to the protein-tyrosine phosphatase family. Non-receptor class subfamily.</text>
</comment>
<dbReference type="SMART" id="SM00194">
    <property type="entry name" value="PTPc"/>
    <property type="match status" value="1"/>
</dbReference>
<dbReference type="PROSITE" id="PS00383">
    <property type="entry name" value="TYR_PHOSPHATASE_1"/>
    <property type="match status" value="1"/>
</dbReference>
<dbReference type="InterPro" id="IPR029021">
    <property type="entry name" value="Prot-tyrosine_phosphatase-like"/>
</dbReference>
<accession>A0A6G1IMK7</accession>
<dbReference type="PANTHER" id="PTHR19134">
    <property type="entry name" value="RECEPTOR-TYPE TYROSINE-PROTEIN PHOSPHATASE"/>
    <property type="match status" value="1"/>
</dbReference>
<dbReference type="InterPro" id="IPR050348">
    <property type="entry name" value="Protein-Tyr_Phosphatase"/>
</dbReference>
<dbReference type="GO" id="GO:0004725">
    <property type="term" value="F:protein tyrosine phosphatase activity"/>
    <property type="evidence" value="ECO:0007669"/>
    <property type="project" value="InterPro"/>
</dbReference>
<reference evidence="5" key="1">
    <citation type="journal article" date="2020" name="Stud. Mycol.">
        <title>101 Dothideomycetes genomes: a test case for predicting lifestyles and emergence of pathogens.</title>
        <authorList>
            <person name="Haridas S."/>
            <person name="Albert R."/>
            <person name="Binder M."/>
            <person name="Bloem J."/>
            <person name="Labutti K."/>
            <person name="Salamov A."/>
            <person name="Andreopoulos B."/>
            <person name="Baker S."/>
            <person name="Barry K."/>
            <person name="Bills G."/>
            <person name="Bluhm B."/>
            <person name="Cannon C."/>
            <person name="Castanera R."/>
            <person name="Culley D."/>
            <person name="Daum C."/>
            <person name="Ezra D."/>
            <person name="Gonzalez J."/>
            <person name="Henrissat B."/>
            <person name="Kuo A."/>
            <person name="Liang C."/>
            <person name="Lipzen A."/>
            <person name="Lutzoni F."/>
            <person name="Magnuson J."/>
            <person name="Mondo S."/>
            <person name="Nolan M."/>
            <person name="Ohm R."/>
            <person name="Pangilinan J."/>
            <person name="Park H.-J."/>
            <person name="Ramirez L."/>
            <person name="Alfaro M."/>
            <person name="Sun H."/>
            <person name="Tritt A."/>
            <person name="Yoshinaga Y."/>
            <person name="Zwiers L.-H."/>
            <person name="Turgeon B."/>
            <person name="Goodwin S."/>
            <person name="Spatafora J."/>
            <person name="Crous P."/>
            <person name="Grigoriev I."/>
        </authorList>
    </citation>
    <scope>NUCLEOTIDE SEQUENCE</scope>
    <source>
        <strain evidence="5">CBS 122367</strain>
    </source>
</reference>
<evidence type="ECO:0000313" key="6">
    <source>
        <dbReference type="Proteomes" id="UP000799291"/>
    </source>
</evidence>
<dbReference type="InterPro" id="IPR000242">
    <property type="entry name" value="PTP_cat"/>
</dbReference>
<evidence type="ECO:0000256" key="1">
    <source>
        <dbReference type="ARBA" id="ARBA00009649"/>
    </source>
</evidence>
<protein>
    <recommendedName>
        <fullName evidence="7">Tyrosine-protein phosphatase 2</fullName>
    </recommendedName>
</protein>